<reference evidence="5 6" key="1">
    <citation type="submission" date="2020-05" db="EMBL/GenBank/DDBJ databases">
        <title>Sulfurimonas marisnigri, sp. nov., and Sulfurimonas baltica, sp. nov., manganese oxide reducing chemolithoautotrophs of the class Epsilonproteobacteria isolated from the pelagic redoxclines of the Black and Baltic Seas and emended description of the genus Sulfurimonas.</title>
        <authorList>
            <person name="Henkel J.V."/>
            <person name="Laudan C."/>
            <person name="Werner J."/>
            <person name="Neu T."/>
            <person name="Plewe S."/>
            <person name="Sproer C."/>
            <person name="Bunk B."/>
            <person name="Schulz-Vogt H.N."/>
        </authorList>
    </citation>
    <scope>NUCLEOTIDE SEQUENCE [LARGE SCALE GENOMIC DNA]</scope>
    <source>
        <strain evidence="5 6">GD2</strain>
    </source>
</reference>
<evidence type="ECO:0000256" key="2">
    <source>
        <dbReference type="ARBA" id="ARBA00023125"/>
    </source>
</evidence>
<dbReference type="RefSeq" id="WP_194368058.1">
    <property type="nucleotide sequence ID" value="NZ_CP054492.1"/>
</dbReference>
<protein>
    <submittedName>
        <fullName evidence="5">Site-specific integrase</fullName>
    </submittedName>
</protein>
<keyword evidence="2" id="KW-0238">DNA-binding</keyword>
<keyword evidence="6" id="KW-1185">Reference proteome</keyword>
<dbReference type="PROSITE" id="PS51898">
    <property type="entry name" value="TYR_RECOMBINASE"/>
    <property type="match status" value="1"/>
</dbReference>
<sequence>MKTTKSIKRIKENITIVEFKKIMAATRGDDSIRENTRLNLLRTFVMLYHTGMRLNELQDLRLQDIKELLENETVKVVSKKTSSERKLYLTKEFKKNLTPLFDFEIEDDENRIICKGSNKNKRTGINTITFIQQINKYLKSVLGSGYTSHSFRQGILSDFGAKGVNIKIMSKFIGHSDIKTTLKYVQPTDEDIMMNLIR</sequence>
<proteinExistence type="inferred from homology"/>
<name>A0A7S7RM08_9BACT</name>
<evidence type="ECO:0000313" key="5">
    <source>
        <dbReference type="EMBL" id="QOY50938.1"/>
    </source>
</evidence>
<gene>
    <name evidence="5" type="ORF">HUE88_07215</name>
</gene>
<dbReference type="Gene3D" id="1.10.443.10">
    <property type="entry name" value="Intergrase catalytic core"/>
    <property type="match status" value="1"/>
</dbReference>
<dbReference type="KEGG" id="sbal:HUE88_07215"/>
<keyword evidence="3" id="KW-0233">DNA recombination</keyword>
<dbReference type="GO" id="GO:0003677">
    <property type="term" value="F:DNA binding"/>
    <property type="evidence" value="ECO:0007669"/>
    <property type="project" value="UniProtKB-KW"/>
</dbReference>
<dbReference type="PANTHER" id="PTHR30349">
    <property type="entry name" value="PHAGE INTEGRASE-RELATED"/>
    <property type="match status" value="1"/>
</dbReference>
<dbReference type="AlphaFoldDB" id="A0A7S7RM08"/>
<accession>A0A7S7RM08</accession>
<dbReference type="SUPFAM" id="SSF56349">
    <property type="entry name" value="DNA breaking-rejoining enzymes"/>
    <property type="match status" value="1"/>
</dbReference>
<evidence type="ECO:0000256" key="3">
    <source>
        <dbReference type="ARBA" id="ARBA00023172"/>
    </source>
</evidence>
<dbReference type="Pfam" id="PF00589">
    <property type="entry name" value="Phage_integrase"/>
    <property type="match status" value="1"/>
</dbReference>
<evidence type="ECO:0000313" key="6">
    <source>
        <dbReference type="Proteomes" id="UP000593994"/>
    </source>
</evidence>
<comment type="similarity">
    <text evidence="1">Belongs to the 'phage' integrase family.</text>
</comment>
<organism evidence="5 6">
    <name type="scientific">Candidatus Sulfurimonas baltica</name>
    <dbReference type="NCBI Taxonomy" id="2740404"/>
    <lineage>
        <taxon>Bacteria</taxon>
        <taxon>Pseudomonadati</taxon>
        <taxon>Campylobacterota</taxon>
        <taxon>Epsilonproteobacteria</taxon>
        <taxon>Campylobacterales</taxon>
        <taxon>Sulfurimonadaceae</taxon>
        <taxon>Sulfurimonas</taxon>
    </lineage>
</organism>
<dbReference type="InterPro" id="IPR002104">
    <property type="entry name" value="Integrase_catalytic"/>
</dbReference>
<evidence type="ECO:0000256" key="1">
    <source>
        <dbReference type="ARBA" id="ARBA00008857"/>
    </source>
</evidence>
<dbReference type="PANTHER" id="PTHR30349:SF41">
    <property type="entry name" value="INTEGRASE_RECOMBINASE PROTEIN MJ0367-RELATED"/>
    <property type="match status" value="1"/>
</dbReference>
<dbReference type="EMBL" id="CP054492">
    <property type="protein sequence ID" value="QOY50938.1"/>
    <property type="molecule type" value="Genomic_DNA"/>
</dbReference>
<dbReference type="InterPro" id="IPR011010">
    <property type="entry name" value="DNA_brk_join_enz"/>
</dbReference>
<dbReference type="InterPro" id="IPR050090">
    <property type="entry name" value="Tyrosine_recombinase_XerCD"/>
</dbReference>
<evidence type="ECO:0000259" key="4">
    <source>
        <dbReference type="PROSITE" id="PS51898"/>
    </source>
</evidence>
<dbReference type="Proteomes" id="UP000593994">
    <property type="component" value="Chromosome"/>
</dbReference>
<dbReference type="GO" id="GO:0006310">
    <property type="term" value="P:DNA recombination"/>
    <property type="evidence" value="ECO:0007669"/>
    <property type="project" value="UniProtKB-KW"/>
</dbReference>
<feature type="domain" description="Tyr recombinase" evidence="4">
    <location>
        <begin position="9"/>
        <end position="198"/>
    </location>
</feature>
<dbReference type="GO" id="GO:0015074">
    <property type="term" value="P:DNA integration"/>
    <property type="evidence" value="ECO:0007669"/>
    <property type="project" value="InterPro"/>
</dbReference>
<dbReference type="InterPro" id="IPR013762">
    <property type="entry name" value="Integrase-like_cat_sf"/>
</dbReference>
<dbReference type="CDD" id="cd00397">
    <property type="entry name" value="DNA_BRE_C"/>
    <property type="match status" value="1"/>
</dbReference>